<dbReference type="EMBL" id="JACJJG010000037">
    <property type="protein sequence ID" value="MBM6673806.1"/>
    <property type="molecule type" value="Genomic_DNA"/>
</dbReference>
<feature type="signal peptide" evidence="1">
    <location>
        <begin position="1"/>
        <end position="24"/>
    </location>
</feature>
<keyword evidence="2" id="KW-0675">Receptor</keyword>
<dbReference type="Gene3D" id="2.60.40.1120">
    <property type="entry name" value="Carboxypeptidase-like, regulatory domain"/>
    <property type="match status" value="1"/>
</dbReference>
<reference evidence="2" key="1">
    <citation type="submission" date="2020-08" db="EMBL/GenBank/DDBJ databases">
        <authorList>
            <person name="Cejkova D."/>
            <person name="Kubasova T."/>
            <person name="Jahodarova E."/>
            <person name="Rychlik I."/>
        </authorList>
    </citation>
    <scope>NUCLEOTIDE SEQUENCE</scope>
    <source>
        <strain evidence="2">An824</strain>
    </source>
</reference>
<keyword evidence="1" id="KW-0732">Signal</keyword>
<feature type="chain" id="PRO_5036723547" evidence="1">
    <location>
        <begin position="25"/>
        <end position="867"/>
    </location>
</feature>
<proteinExistence type="predicted"/>
<dbReference type="RefSeq" id="WP_205104729.1">
    <property type="nucleotide sequence ID" value="NZ_JACJJG010000037.1"/>
</dbReference>
<dbReference type="InterPro" id="IPR008969">
    <property type="entry name" value="CarboxyPept-like_regulatory"/>
</dbReference>
<protein>
    <submittedName>
        <fullName evidence="2">TonB-dependent receptor</fullName>
    </submittedName>
</protein>
<name>A0A938WU82_9BACT</name>
<evidence type="ECO:0000313" key="2">
    <source>
        <dbReference type="EMBL" id="MBM6673806.1"/>
    </source>
</evidence>
<sequence length="867" mass="97391">MVRGAFLSLLSTLITLLPTLSASAQNGNSTLTGTVTDGLGKAIARVTCKLLDSNDSLLAYTLTKSDGTYSIKNKPGARQITFSYLGYESAAAPLRPGKTRYDATLKRNAIELDNVTVTIDPITRRKDTLIYNVEAFRQQEDRSIEDVLKRMPGIEIDDYGQISYQGKAINKVNIEGLDLMGNQYNQATQNMPAEAVAQVEVMERNQPIKALEDKVKNDRATLNLKLKKDYKARPFGEVDGGIGVSPTIWNNGLTAFNIARKNQLMVSASMNNCGIDLSGMTHAMDYYGSQYNTEPLPQPFLYSPTARTPPLSKQYYLDNKSYYAALNYLHAFTKEQTLRLNVTWWRDNSLKRDSTFNRYVTRQDTVSIYENNKIRDKQDLVKGQLRYELNSRRWFINDEVSAMLSHGDALNRNGSNLGPIEEDVNRRTYYVQNVLNATLNTGPRLFEISSLTRFYRQTSYERASVQGGLPGQEAGPMASPVHYSAASMITRNRIGTSFSVPLGSLMLGYILEYKHNNTAASYLEGKQRGSYWLHTIEPVYEIMLGDVDINVNLPVEYISYEYGGGRAKRRKVMFSPLVDADFTISTLLTADLTVGLIKGADTQATPFNGIIINNYRTYTVGTDSLQTSRTATVSASLAWLNTASMLSWNIYAGWQQIKRERYWSYLYTGGMTVISPVWRDNRHTSWSVVGNMKKIWRTPEISLKGSVSYSYNKELASQNGTEDYIRYSAASADVALNWNKLRWLSARLTAAGNVTWKRPDAFSQGSNVLKNIYYTLGATLYPIAGLQIRADMSQATFEISHGQYSTNIFVNAGARYDITKTVAVMLTAVNLLDRRRYEESRFDGANYAYTGVPLRGREVMLGLNLKF</sequence>
<reference evidence="2" key="2">
    <citation type="journal article" date="2021" name="Sci. Rep.">
        <title>The distribution of antibiotic resistance genes in chicken gut microbiota commensals.</title>
        <authorList>
            <person name="Juricova H."/>
            <person name="Matiasovicova J."/>
            <person name="Kubasova T."/>
            <person name="Cejkova D."/>
            <person name="Rychlik I."/>
        </authorList>
    </citation>
    <scope>NUCLEOTIDE SEQUENCE</scope>
    <source>
        <strain evidence="2">An824</strain>
    </source>
</reference>
<comment type="caution">
    <text evidence="2">The sequence shown here is derived from an EMBL/GenBank/DDBJ whole genome shotgun (WGS) entry which is preliminary data.</text>
</comment>
<evidence type="ECO:0000256" key="1">
    <source>
        <dbReference type="SAM" id="SignalP"/>
    </source>
</evidence>
<dbReference type="AlphaFoldDB" id="A0A938WU82"/>
<keyword evidence="3" id="KW-1185">Reference proteome</keyword>
<dbReference type="SUPFAM" id="SSF56935">
    <property type="entry name" value="Porins"/>
    <property type="match status" value="1"/>
</dbReference>
<evidence type="ECO:0000313" key="3">
    <source>
        <dbReference type="Proteomes" id="UP000706891"/>
    </source>
</evidence>
<dbReference type="Pfam" id="PF13620">
    <property type="entry name" value="CarboxypepD_reg"/>
    <property type="match status" value="1"/>
</dbReference>
<organism evidence="2 3">
    <name type="scientific">Marseilla massiliensis</name>
    <dbReference type="NCBI Taxonomy" id="1841864"/>
    <lineage>
        <taxon>Bacteria</taxon>
        <taxon>Pseudomonadati</taxon>
        <taxon>Bacteroidota</taxon>
        <taxon>Bacteroidia</taxon>
        <taxon>Bacteroidales</taxon>
        <taxon>Prevotellaceae</taxon>
        <taxon>Marseilla</taxon>
    </lineage>
</organism>
<accession>A0A938WU82</accession>
<dbReference type="Proteomes" id="UP000706891">
    <property type="component" value="Unassembled WGS sequence"/>
</dbReference>
<gene>
    <name evidence="2" type="ORF">H6A34_07950</name>
</gene>
<dbReference type="SUPFAM" id="SSF49464">
    <property type="entry name" value="Carboxypeptidase regulatory domain-like"/>
    <property type="match status" value="1"/>
</dbReference>